<dbReference type="Pfam" id="PF02470">
    <property type="entry name" value="MlaD"/>
    <property type="match status" value="1"/>
</dbReference>
<dbReference type="GO" id="GO:0051701">
    <property type="term" value="P:biological process involved in interaction with host"/>
    <property type="evidence" value="ECO:0007669"/>
    <property type="project" value="TreeGrafter"/>
</dbReference>
<keyword evidence="1" id="KW-0472">Membrane</keyword>
<dbReference type="InterPro" id="IPR005693">
    <property type="entry name" value="Mce"/>
</dbReference>
<dbReference type="GO" id="GO:0005576">
    <property type="term" value="C:extracellular region"/>
    <property type="evidence" value="ECO:0007669"/>
    <property type="project" value="TreeGrafter"/>
</dbReference>
<dbReference type="PANTHER" id="PTHR33371">
    <property type="entry name" value="INTERMEMBRANE PHOSPHOLIPID TRANSPORT SYSTEM BINDING PROTEIN MLAD-RELATED"/>
    <property type="match status" value="1"/>
</dbReference>
<dbReference type="RefSeq" id="WP_147685413.1">
    <property type="nucleotide sequence ID" value="NZ_VDUX01000003.1"/>
</dbReference>
<accession>A0A5C8NLB6</accession>
<organism evidence="4 5">
    <name type="scientific">Aeromicrobium terrae</name>
    <dbReference type="NCBI Taxonomy" id="2498846"/>
    <lineage>
        <taxon>Bacteria</taxon>
        <taxon>Bacillati</taxon>
        <taxon>Actinomycetota</taxon>
        <taxon>Actinomycetes</taxon>
        <taxon>Propionibacteriales</taxon>
        <taxon>Nocardioidaceae</taxon>
        <taxon>Aeromicrobium</taxon>
    </lineage>
</organism>
<evidence type="ECO:0000259" key="3">
    <source>
        <dbReference type="Pfam" id="PF11887"/>
    </source>
</evidence>
<dbReference type="InterPro" id="IPR024516">
    <property type="entry name" value="Mce_C"/>
</dbReference>
<dbReference type="NCBIfam" id="TIGR00996">
    <property type="entry name" value="Mtu_fam_mce"/>
    <property type="match status" value="1"/>
</dbReference>
<keyword evidence="5" id="KW-1185">Reference proteome</keyword>
<comment type="caution">
    <text evidence="4">The sequence shown here is derived from an EMBL/GenBank/DDBJ whole genome shotgun (WGS) entry which is preliminary data.</text>
</comment>
<protein>
    <submittedName>
        <fullName evidence="4">MCE family protein</fullName>
    </submittedName>
</protein>
<sequence length="388" mass="40642">MVQPQMIDRDATDRALLVRRAVVGLIVVALLGTLVLAWGRGMFADRVKVSAVVDDAGGALTVGSDVKSRGVILGEVTSITATDGGVRIGMSLDGKQARRVPATVKARVLAATVFGTTSVDLVLPDGTPRTGQLKAGQVIQQDRSSKTLELQDSLDSTDRVLKAVEPAKLATTLTSIANAVRGKGKRLGGSLETLDTYLARLEPHLPLVQEDLRLAAIDLRTLADVSPDLLDATQDGLTTTRTVVDRQRELADTLKRSHRLVATADTFVRAERQHIVDVLANSAVAFDALYDERSGLAGGFRSFVEFAKLGSAGFSDGPFLQTDVYIKTGGDKPYTAADCPRFGDAAGDNCPGGGSSPKAGTVSAPSVDPDAGLIDRIAGLLSQAGGAR</sequence>
<evidence type="ECO:0000256" key="1">
    <source>
        <dbReference type="SAM" id="Phobius"/>
    </source>
</evidence>
<dbReference type="PANTHER" id="PTHR33371:SF19">
    <property type="entry name" value="MCE-FAMILY PROTEIN MCE4A"/>
    <property type="match status" value="1"/>
</dbReference>
<dbReference type="InterPro" id="IPR003399">
    <property type="entry name" value="Mce/MlaD"/>
</dbReference>
<feature type="transmembrane region" description="Helical" evidence="1">
    <location>
        <begin position="21"/>
        <end position="39"/>
    </location>
</feature>
<keyword evidence="1" id="KW-1133">Transmembrane helix</keyword>
<proteinExistence type="predicted"/>
<keyword evidence="1" id="KW-0812">Transmembrane</keyword>
<dbReference type="Proteomes" id="UP000321571">
    <property type="component" value="Unassembled WGS sequence"/>
</dbReference>
<dbReference type="EMBL" id="VDUX01000003">
    <property type="protein sequence ID" value="TXL61273.1"/>
    <property type="molecule type" value="Genomic_DNA"/>
</dbReference>
<feature type="domain" description="Mammalian cell entry C-terminal" evidence="3">
    <location>
        <begin position="132"/>
        <end position="347"/>
    </location>
</feature>
<evidence type="ECO:0000313" key="5">
    <source>
        <dbReference type="Proteomes" id="UP000321571"/>
    </source>
</evidence>
<dbReference type="Pfam" id="PF11887">
    <property type="entry name" value="Mce4_CUP1"/>
    <property type="match status" value="1"/>
</dbReference>
<dbReference type="InterPro" id="IPR052336">
    <property type="entry name" value="MlaD_Phospholipid_Transporter"/>
</dbReference>
<evidence type="ECO:0000259" key="2">
    <source>
        <dbReference type="Pfam" id="PF02470"/>
    </source>
</evidence>
<dbReference type="OrthoDB" id="3460188at2"/>
<name>A0A5C8NLB6_9ACTN</name>
<dbReference type="AlphaFoldDB" id="A0A5C8NLB6"/>
<gene>
    <name evidence="4" type="ORF">FHP06_07520</name>
</gene>
<evidence type="ECO:0000313" key="4">
    <source>
        <dbReference type="EMBL" id="TXL61273.1"/>
    </source>
</evidence>
<reference evidence="4 5" key="1">
    <citation type="submission" date="2019-06" db="EMBL/GenBank/DDBJ databases">
        <title>Aeromicrobium sp. nov., isolated from a maize field.</title>
        <authorList>
            <person name="Lin S.-Y."/>
            <person name="Tsai C.-F."/>
            <person name="Young C.-C."/>
        </authorList>
    </citation>
    <scope>NUCLEOTIDE SEQUENCE [LARGE SCALE GENOMIC DNA]</scope>
    <source>
        <strain evidence="4 5">CC-CFT486</strain>
    </source>
</reference>
<feature type="domain" description="Mce/MlaD" evidence="2">
    <location>
        <begin position="47"/>
        <end position="122"/>
    </location>
</feature>